<dbReference type="Pfam" id="PF08977">
    <property type="entry name" value="BOFC_N"/>
    <property type="match status" value="1"/>
</dbReference>
<comment type="caution">
    <text evidence="2">The sequence shown here is derived from an EMBL/GenBank/DDBJ whole genome shotgun (WGS) entry which is preliminary data.</text>
</comment>
<dbReference type="InterPro" id="IPR015071">
    <property type="entry name" value="BOFC_N"/>
</dbReference>
<evidence type="ECO:0000313" key="2">
    <source>
        <dbReference type="EMBL" id="MFC7321004.1"/>
    </source>
</evidence>
<name>A0ABW2K2T6_9BACI</name>
<sequence length="107" mass="12121">MQSIWITALMIVSMTLQPFTGTPERAVSDHSFASSTLTEKAIPAFVYLDPLELKVILKTYEGSELIDTKIQTETIWAMEDFWAAYEGWTVEDQSIGEVVFQKQLEIA</sequence>
<dbReference type="Proteomes" id="UP001596494">
    <property type="component" value="Unassembled WGS sequence"/>
</dbReference>
<protein>
    <submittedName>
        <fullName evidence="2">BofC N-terminal domain-containing protein</fullName>
    </submittedName>
</protein>
<evidence type="ECO:0000313" key="3">
    <source>
        <dbReference type="Proteomes" id="UP001596494"/>
    </source>
</evidence>
<dbReference type="InterPro" id="IPR038118">
    <property type="entry name" value="BOFC_N_sf"/>
</dbReference>
<dbReference type="EMBL" id="JBHTBY010000006">
    <property type="protein sequence ID" value="MFC7321004.1"/>
    <property type="molecule type" value="Genomic_DNA"/>
</dbReference>
<proteinExistence type="predicted"/>
<keyword evidence="3" id="KW-1185">Reference proteome</keyword>
<evidence type="ECO:0000259" key="1">
    <source>
        <dbReference type="Pfam" id="PF08977"/>
    </source>
</evidence>
<organism evidence="2 3">
    <name type="scientific">Halobacillus campisalis</name>
    <dbReference type="NCBI Taxonomy" id="435909"/>
    <lineage>
        <taxon>Bacteria</taxon>
        <taxon>Bacillati</taxon>
        <taxon>Bacillota</taxon>
        <taxon>Bacilli</taxon>
        <taxon>Bacillales</taxon>
        <taxon>Bacillaceae</taxon>
        <taxon>Halobacillus</taxon>
    </lineage>
</organism>
<reference evidence="3" key="1">
    <citation type="journal article" date="2019" name="Int. J. Syst. Evol. Microbiol.">
        <title>The Global Catalogue of Microorganisms (GCM) 10K type strain sequencing project: providing services to taxonomists for standard genome sequencing and annotation.</title>
        <authorList>
            <consortium name="The Broad Institute Genomics Platform"/>
            <consortium name="The Broad Institute Genome Sequencing Center for Infectious Disease"/>
            <person name="Wu L."/>
            <person name="Ma J."/>
        </authorList>
    </citation>
    <scope>NUCLEOTIDE SEQUENCE [LARGE SCALE GENOMIC DNA]</scope>
    <source>
        <strain evidence="3">CCUG 73951</strain>
    </source>
</reference>
<dbReference type="Gene3D" id="3.10.20.420">
    <property type="entry name" value="Bypass-of-forespore C, N-terminal domain"/>
    <property type="match status" value="1"/>
</dbReference>
<feature type="domain" description="Bypass-of-forespore C N-terminal" evidence="1">
    <location>
        <begin position="66"/>
        <end position="103"/>
    </location>
</feature>
<dbReference type="RefSeq" id="WP_289214550.1">
    <property type="nucleotide sequence ID" value="NZ_JAPVRC010000001.1"/>
</dbReference>
<accession>A0ABW2K2T6</accession>
<gene>
    <name evidence="2" type="ORF">ACFQMN_08940</name>
</gene>